<dbReference type="EMBL" id="JADGJW010000259">
    <property type="protein sequence ID" value="KAJ3220978.1"/>
    <property type="molecule type" value="Genomic_DNA"/>
</dbReference>
<dbReference type="InterPro" id="IPR011043">
    <property type="entry name" value="Gal_Oxase/kelch_b-propeller"/>
</dbReference>
<keyword evidence="4" id="KW-1185">Reference proteome</keyword>
<evidence type="ECO:0000313" key="3">
    <source>
        <dbReference type="EMBL" id="KAJ3220978.1"/>
    </source>
</evidence>
<evidence type="ECO:0000256" key="1">
    <source>
        <dbReference type="SAM" id="MobiDB-lite"/>
    </source>
</evidence>
<name>A0AAD5U141_9FUNG</name>
<protein>
    <submittedName>
        <fullName evidence="3">Uncharacterized protein</fullName>
    </submittedName>
</protein>
<proteinExistence type="predicted"/>
<feature type="compositionally biased region" description="Polar residues" evidence="1">
    <location>
        <begin position="458"/>
        <end position="469"/>
    </location>
</feature>
<feature type="region of interest" description="Disordered" evidence="1">
    <location>
        <begin position="452"/>
        <end position="521"/>
    </location>
</feature>
<gene>
    <name evidence="3" type="ORF">HK099_003847</name>
</gene>
<feature type="compositionally biased region" description="Polar residues" evidence="1">
    <location>
        <begin position="476"/>
        <end position="490"/>
    </location>
</feature>
<comment type="caution">
    <text evidence="3">The sequence shown here is derived from an EMBL/GenBank/DDBJ whole genome shotgun (WGS) entry which is preliminary data.</text>
</comment>
<organism evidence="3 4">
    <name type="scientific">Clydaea vesicula</name>
    <dbReference type="NCBI Taxonomy" id="447962"/>
    <lineage>
        <taxon>Eukaryota</taxon>
        <taxon>Fungi</taxon>
        <taxon>Fungi incertae sedis</taxon>
        <taxon>Chytridiomycota</taxon>
        <taxon>Chytridiomycota incertae sedis</taxon>
        <taxon>Chytridiomycetes</taxon>
        <taxon>Lobulomycetales</taxon>
        <taxon>Lobulomycetaceae</taxon>
        <taxon>Clydaea</taxon>
    </lineage>
</organism>
<dbReference type="Proteomes" id="UP001211065">
    <property type="component" value="Unassembled WGS sequence"/>
</dbReference>
<feature type="transmembrane region" description="Helical" evidence="2">
    <location>
        <begin position="360"/>
        <end position="381"/>
    </location>
</feature>
<keyword evidence="2" id="KW-1133">Transmembrane helix</keyword>
<reference evidence="3" key="1">
    <citation type="submission" date="2020-05" db="EMBL/GenBank/DDBJ databases">
        <title>Phylogenomic resolution of chytrid fungi.</title>
        <authorList>
            <person name="Stajich J.E."/>
            <person name="Amses K."/>
            <person name="Simmons R."/>
            <person name="Seto K."/>
            <person name="Myers J."/>
            <person name="Bonds A."/>
            <person name="Quandt C.A."/>
            <person name="Barry K."/>
            <person name="Liu P."/>
            <person name="Grigoriev I."/>
            <person name="Longcore J.E."/>
            <person name="James T.Y."/>
        </authorList>
    </citation>
    <scope>NUCLEOTIDE SEQUENCE</scope>
    <source>
        <strain evidence="3">JEL0476</strain>
    </source>
</reference>
<feature type="compositionally biased region" description="Polar residues" evidence="1">
    <location>
        <begin position="509"/>
        <end position="521"/>
    </location>
</feature>
<accession>A0AAD5U141</accession>
<feature type="compositionally biased region" description="Low complexity" evidence="1">
    <location>
        <begin position="497"/>
        <end position="507"/>
    </location>
</feature>
<evidence type="ECO:0000256" key="2">
    <source>
        <dbReference type="SAM" id="Phobius"/>
    </source>
</evidence>
<keyword evidence="2" id="KW-0472">Membrane</keyword>
<keyword evidence="2" id="KW-0812">Transmembrane</keyword>
<sequence length="1134" mass="128687">MNGLLLGSKNYFNKIVQKKHYIFTGDNQTEGLGKLITKNIFNTFFDDLNNEVLLNFELPVKNNLNCMIWIESTKSLWFGGKVKNLEIQGKQFNLTSIGIWNQETNSLDQTVFNDLKSSSDEVDINDIQYSSSLKVVAVAGNFKFTFTNSADDVSCINICLYDIFQKKWFSIKDDFNSKGILNSVAFHNEMIIIGGKFEVNLHPISYINIAAINVNSLRFMHISDDFQTTLTVNEIAVNNKNLYFHGIGGIQNFAEEEHIFKFDLHTFELNELKLPKGSDIKLLYDSLNAAGRDLNPEFSLSLFGSFNMPYFGFENFSSVLYNEEKGFFPLVFNNNPIKLAFDKAAEKTARDQILQPGLPSWAMITIGLLGVVMFIAIIIIFKSLCITKVEDPALVKRHSTKRRERRRVESLTMDRNGDVASVHSIESFVPLKLGDIETGHIEIEEGLFKNPDMKRVKSTGSHSKTSLESLSRPKATDTNKLPSSIKSAANGTGGNGSLISKSSLDSMSRPKNQLKNATSKNAIEIEKSKPSLLKSADINNANNSDIYISRVNLVTKKNITEQKDKILNKEKSKKVFEKSEFKNDSSEVAIPKRKLSFFRKKNVTVKMASPPRRKNSFTLIPPPKILTITEKGENIVNNKSSLKKRSIKRKPSIKNTTSSLDKVAKTNEKRNLVKKRSSLLKRRDSLIPAKQRLLEQTTEDSDDIKERTSSLVPSIYEPYKENVAATQNLKVNNSDQIRKLYNVKPMQKHPVTENQKASFVNNKNKLDTNFNNGSVSSLSSSEVKIFEETDSEGYSEITDLYNTDGEEIEDDEDFAVSDIQFQNIRSTFEKNNNNFINFVESNPQGNQSDTQEKLRLQLLTLNKFNKLQKKEEHSKSINKSAIKSPEVPLNPVSKEKAQKIKESFSKTDSREFLLFDDLNINNSIPSSKRNSNRRLTWNSDSNKIVEELIFNKLMEKENTLKKRNSKLNQSFVAESSEDEISEYEIKNNNFIKSKLDATPPQIYLNEFPQTDFSFDLATTEQSDISESNKYCSDDDEILSTKSKGVTKEDISSLSLFPITDLNFQRDLFEEYSKRDSLYSLMEPVLSFGRGNAASGVVDKVIPTKNKSKKKNSVLTSKDLKRFSFDSSFDEHIDF</sequence>
<dbReference type="AlphaFoldDB" id="A0AAD5U141"/>
<dbReference type="SUPFAM" id="SSF50965">
    <property type="entry name" value="Galactose oxidase, central domain"/>
    <property type="match status" value="1"/>
</dbReference>
<evidence type="ECO:0000313" key="4">
    <source>
        <dbReference type="Proteomes" id="UP001211065"/>
    </source>
</evidence>